<name>A0A8H5BNB2_9AGAR</name>
<keyword evidence="2" id="KW-1133">Transmembrane helix</keyword>
<gene>
    <name evidence="4" type="ORF">D9611_000475</name>
</gene>
<feature type="region of interest" description="Disordered" evidence="1">
    <location>
        <begin position="262"/>
        <end position="335"/>
    </location>
</feature>
<protein>
    <recommendedName>
        <fullName evidence="3">DUF6533 domain-containing protein</fullName>
    </recommendedName>
</protein>
<feature type="transmembrane region" description="Helical" evidence="2">
    <location>
        <begin position="161"/>
        <end position="181"/>
    </location>
</feature>
<evidence type="ECO:0000259" key="3">
    <source>
        <dbReference type="Pfam" id="PF20151"/>
    </source>
</evidence>
<feature type="compositionally biased region" description="Polar residues" evidence="1">
    <location>
        <begin position="269"/>
        <end position="280"/>
    </location>
</feature>
<feature type="compositionally biased region" description="Basic and acidic residues" evidence="1">
    <location>
        <begin position="282"/>
        <end position="293"/>
    </location>
</feature>
<feature type="transmembrane region" description="Helical" evidence="2">
    <location>
        <begin position="233"/>
        <end position="250"/>
    </location>
</feature>
<feature type="compositionally biased region" description="Polar residues" evidence="1">
    <location>
        <begin position="295"/>
        <end position="308"/>
    </location>
</feature>
<reference evidence="4 5" key="1">
    <citation type="journal article" date="2020" name="ISME J.">
        <title>Uncovering the hidden diversity of litter-decomposition mechanisms in mushroom-forming fungi.</title>
        <authorList>
            <person name="Floudas D."/>
            <person name="Bentzer J."/>
            <person name="Ahren D."/>
            <person name="Johansson T."/>
            <person name="Persson P."/>
            <person name="Tunlid A."/>
        </authorList>
    </citation>
    <scope>NUCLEOTIDE SEQUENCE [LARGE SCALE GENOMIC DNA]</scope>
    <source>
        <strain evidence="4 5">CBS 175.51</strain>
    </source>
</reference>
<proteinExistence type="predicted"/>
<keyword evidence="5" id="KW-1185">Reference proteome</keyword>
<feature type="transmembrane region" description="Helical" evidence="2">
    <location>
        <begin position="85"/>
        <end position="107"/>
    </location>
</feature>
<evidence type="ECO:0000313" key="4">
    <source>
        <dbReference type="EMBL" id="KAF5326259.1"/>
    </source>
</evidence>
<dbReference type="OrthoDB" id="2637653at2759"/>
<evidence type="ECO:0000256" key="1">
    <source>
        <dbReference type="SAM" id="MobiDB-lite"/>
    </source>
</evidence>
<evidence type="ECO:0000313" key="5">
    <source>
        <dbReference type="Proteomes" id="UP000541558"/>
    </source>
</evidence>
<evidence type="ECO:0000256" key="2">
    <source>
        <dbReference type="SAM" id="Phobius"/>
    </source>
</evidence>
<accession>A0A8H5BNB2</accession>
<feature type="transmembrane region" description="Helical" evidence="2">
    <location>
        <begin position="202"/>
        <end position="221"/>
    </location>
</feature>
<dbReference type="InterPro" id="IPR045340">
    <property type="entry name" value="DUF6533"/>
</dbReference>
<feature type="compositionally biased region" description="Basic and acidic residues" evidence="1">
    <location>
        <begin position="312"/>
        <end position="335"/>
    </location>
</feature>
<feature type="transmembrane region" description="Helical" evidence="2">
    <location>
        <begin position="119"/>
        <end position="141"/>
    </location>
</feature>
<sequence>MLPPDDHEFKFVVAYGQVASLAYLLYEHIITLDDEVEVIWSKRRDAWIKWAFLFIRYFGLSAQIVNRALDFCLASQLHVVPQLLMRWYMSQVAVGCALMLVVEVVLMARVYALYEKHRAVYFTFIGLIILEVITMVLGIMLSRLAESNFDLEVYLCKNSKAYSFFGAAAILTQIVILALTLQKYKVAIRDGWASEPIMLLTIRDGVMVFAVLLVITGITVVATAAQNGYANNANSWFISVIACAGCRMIINLQKFAERGRVGNRDPASPTFQLTTISQGSGRDLERSDHELKVSAESSTEAPVSNTPLHNIEVVKKAKPTRENDVEVAEKGAESG</sequence>
<feature type="domain" description="DUF6533" evidence="3">
    <location>
        <begin position="15"/>
        <end position="60"/>
    </location>
</feature>
<dbReference type="AlphaFoldDB" id="A0A8H5BNB2"/>
<dbReference type="Proteomes" id="UP000541558">
    <property type="component" value="Unassembled WGS sequence"/>
</dbReference>
<dbReference type="EMBL" id="JAACJK010000163">
    <property type="protein sequence ID" value="KAF5326259.1"/>
    <property type="molecule type" value="Genomic_DNA"/>
</dbReference>
<comment type="caution">
    <text evidence="4">The sequence shown here is derived from an EMBL/GenBank/DDBJ whole genome shotgun (WGS) entry which is preliminary data.</text>
</comment>
<keyword evidence="2" id="KW-0812">Transmembrane</keyword>
<keyword evidence="2" id="KW-0472">Membrane</keyword>
<dbReference type="Pfam" id="PF20151">
    <property type="entry name" value="DUF6533"/>
    <property type="match status" value="1"/>
</dbReference>
<organism evidence="4 5">
    <name type="scientific">Ephemerocybe angulata</name>
    <dbReference type="NCBI Taxonomy" id="980116"/>
    <lineage>
        <taxon>Eukaryota</taxon>
        <taxon>Fungi</taxon>
        <taxon>Dikarya</taxon>
        <taxon>Basidiomycota</taxon>
        <taxon>Agaricomycotina</taxon>
        <taxon>Agaricomycetes</taxon>
        <taxon>Agaricomycetidae</taxon>
        <taxon>Agaricales</taxon>
        <taxon>Agaricineae</taxon>
        <taxon>Psathyrellaceae</taxon>
        <taxon>Ephemerocybe</taxon>
    </lineage>
</organism>